<keyword evidence="8" id="KW-1133">Transmembrane helix</keyword>
<dbReference type="AlphaFoldDB" id="A0A4P9VGQ5"/>
<keyword evidence="12" id="KW-0969">Cilium</keyword>
<evidence type="ECO:0000256" key="8">
    <source>
        <dbReference type="ARBA" id="ARBA00022989"/>
    </source>
</evidence>
<protein>
    <recommendedName>
        <fullName evidence="10">Flagellar protein FliL</fullName>
    </recommendedName>
</protein>
<name>A0A4P9VGQ5_9GAMM</name>
<evidence type="ECO:0000256" key="3">
    <source>
        <dbReference type="ARBA" id="ARBA00008281"/>
    </source>
</evidence>
<comment type="similarity">
    <text evidence="3 10">Belongs to the FliL family.</text>
</comment>
<evidence type="ECO:0000256" key="9">
    <source>
        <dbReference type="ARBA" id="ARBA00023136"/>
    </source>
</evidence>
<evidence type="ECO:0000256" key="10">
    <source>
        <dbReference type="RuleBase" id="RU364125"/>
    </source>
</evidence>
<dbReference type="RefSeq" id="WP_094785859.1">
    <property type="nucleotide sequence ID" value="NZ_NDXW01000001.1"/>
</dbReference>
<evidence type="ECO:0000256" key="7">
    <source>
        <dbReference type="ARBA" id="ARBA00022779"/>
    </source>
</evidence>
<evidence type="ECO:0000256" key="5">
    <source>
        <dbReference type="ARBA" id="ARBA00022500"/>
    </source>
</evidence>
<keyword evidence="9 10" id="KW-0472">Membrane</keyword>
<dbReference type="InterPro" id="IPR005503">
    <property type="entry name" value="FliL"/>
</dbReference>
<feature type="signal peptide" evidence="11">
    <location>
        <begin position="1"/>
        <end position="29"/>
    </location>
</feature>
<keyword evidence="11" id="KW-0732">Signal</keyword>
<organism evidence="12 13">
    <name type="scientific">Zooshikella ganghwensis</name>
    <dbReference type="NCBI Taxonomy" id="202772"/>
    <lineage>
        <taxon>Bacteria</taxon>
        <taxon>Pseudomonadati</taxon>
        <taxon>Pseudomonadota</taxon>
        <taxon>Gammaproteobacteria</taxon>
        <taxon>Oceanospirillales</taxon>
        <taxon>Zooshikellaceae</taxon>
        <taxon>Zooshikella</taxon>
    </lineage>
</organism>
<keyword evidence="6" id="KW-0812">Transmembrane</keyword>
<dbReference type="PANTHER" id="PTHR35091">
    <property type="entry name" value="FLAGELLAR PROTEIN FLIL"/>
    <property type="match status" value="1"/>
</dbReference>
<keyword evidence="4" id="KW-1003">Cell membrane</keyword>
<evidence type="ECO:0000256" key="2">
    <source>
        <dbReference type="ARBA" id="ARBA00004162"/>
    </source>
</evidence>
<evidence type="ECO:0000256" key="11">
    <source>
        <dbReference type="SAM" id="SignalP"/>
    </source>
</evidence>
<dbReference type="Proteomes" id="UP000257039">
    <property type="component" value="Unassembled WGS sequence"/>
</dbReference>
<comment type="caution">
    <text evidence="12">The sequence shown here is derived from an EMBL/GenBank/DDBJ whole genome shotgun (WGS) entry which is preliminary data.</text>
</comment>
<comment type="function">
    <text evidence="1 10">Controls the rotational direction of flagella during chemotaxis.</text>
</comment>
<dbReference type="GO" id="GO:0071978">
    <property type="term" value="P:bacterial-type flagellum-dependent swarming motility"/>
    <property type="evidence" value="ECO:0007669"/>
    <property type="project" value="TreeGrafter"/>
</dbReference>
<keyword evidence="12" id="KW-0282">Flagellum</keyword>
<keyword evidence="5 10" id="KW-0145">Chemotaxis</keyword>
<evidence type="ECO:0000313" key="12">
    <source>
        <dbReference type="EMBL" id="RDH42335.1"/>
    </source>
</evidence>
<proteinExistence type="inferred from homology"/>
<dbReference type="Pfam" id="PF03748">
    <property type="entry name" value="FliL"/>
    <property type="match status" value="1"/>
</dbReference>
<keyword evidence="7 10" id="KW-0283">Flagellar rotation</keyword>
<accession>A0A4P9VGQ5</accession>
<comment type="subcellular location">
    <subcellularLocation>
        <location evidence="10">Cell inner membrane</location>
    </subcellularLocation>
    <subcellularLocation>
        <location evidence="2">Cell membrane</location>
        <topology evidence="2">Single-pass membrane protein</topology>
    </subcellularLocation>
</comment>
<dbReference type="GO" id="GO:0009425">
    <property type="term" value="C:bacterial-type flagellum basal body"/>
    <property type="evidence" value="ECO:0007669"/>
    <property type="project" value="InterPro"/>
</dbReference>
<evidence type="ECO:0000256" key="1">
    <source>
        <dbReference type="ARBA" id="ARBA00002254"/>
    </source>
</evidence>
<dbReference type="PANTHER" id="PTHR35091:SF2">
    <property type="entry name" value="FLAGELLAR PROTEIN FLIL"/>
    <property type="match status" value="1"/>
</dbReference>
<evidence type="ECO:0000256" key="4">
    <source>
        <dbReference type="ARBA" id="ARBA00022475"/>
    </source>
</evidence>
<keyword evidence="12" id="KW-0966">Cell projection</keyword>
<dbReference type="GO" id="GO:0005886">
    <property type="term" value="C:plasma membrane"/>
    <property type="evidence" value="ECO:0007669"/>
    <property type="project" value="UniProtKB-SubCell"/>
</dbReference>
<evidence type="ECO:0000313" key="13">
    <source>
        <dbReference type="Proteomes" id="UP000257039"/>
    </source>
</evidence>
<feature type="chain" id="PRO_5020403047" description="Flagellar protein FliL" evidence="11">
    <location>
        <begin position="30"/>
        <end position="141"/>
    </location>
</feature>
<sequence>MRQRAVYQISLLALTVLVFSFCCATLLSADEEVPQVAYLDVNPPIIVNLSSKTKRMQYLKADIAFKITGEVAKAKVSQHIAAVRDLLVLLLSAQKVDDVDTVAGKERLRNDALHQVQAFFKEEEGEPLVEDLLFKNIVVQR</sequence>
<evidence type="ECO:0000256" key="6">
    <source>
        <dbReference type="ARBA" id="ARBA00022692"/>
    </source>
</evidence>
<dbReference type="GO" id="GO:0006935">
    <property type="term" value="P:chemotaxis"/>
    <property type="evidence" value="ECO:0007669"/>
    <property type="project" value="UniProtKB-KW"/>
</dbReference>
<reference evidence="12 13" key="1">
    <citation type="submission" date="2017-04" db="EMBL/GenBank/DDBJ databases">
        <title>Draft genome sequence of Zooshikella ganghwensis VG4 isolated from Red Sea sediments.</title>
        <authorList>
            <person name="Rehman Z."/>
            <person name="Alam I."/>
            <person name="Kamau A."/>
            <person name="Bajic V."/>
            <person name="Leiknes T."/>
        </authorList>
    </citation>
    <scope>NUCLEOTIDE SEQUENCE [LARGE SCALE GENOMIC DNA]</scope>
    <source>
        <strain evidence="12 13">VG4</strain>
    </source>
</reference>
<gene>
    <name evidence="12" type="ORF">B9G39_02130</name>
</gene>
<keyword evidence="10" id="KW-0997">Cell inner membrane</keyword>
<dbReference type="EMBL" id="NDXW01000001">
    <property type="protein sequence ID" value="RDH42335.1"/>
    <property type="molecule type" value="Genomic_DNA"/>
</dbReference>
<keyword evidence="13" id="KW-1185">Reference proteome</keyword>